<dbReference type="EMBL" id="JAIZAY010000007">
    <property type="protein sequence ID" value="KAJ8038206.1"/>
    <property type="molecule type" value="Genomic_DNA"/>
</dbReference>
<evidence type="ECO:0000313" key="2">
    <source>
        <dbReference type="EMBL" id="KAJ8038206.1"/>
    </source>
</evidence>
<dbReference type="InterPro" id="IPR035901">
    <property type="entry name" value="GIY-YIG_endonuc_sf"/>
</dbReference>
<sequence>MDQIISAQNKYTLTKQNRQPATQNNCNCRTQSQCPLQGNCLTNNIVYQATVTRHDNHKEETYIGLTENTFKTRYNAHKSSFKHKDKRNATALSEHIWKLKDSNVEHSVKWKLIGKARAYSTSSKACNLCLEEKFFIILKPSSATLNKRNELISSCRHSNKHLLCNYSNSIKRVCSSETDFETRTNELSSHLQNRQYFRGSIENAVKKAKDTPRSETLTYKNRQPNSNRVPLVIEYHPGLPPFAKFIQKHLPILQSTARLKSIFPAPPVVAFSRPPNLRDILVRAKFQDKTSVEANNENFGCSPCPSNCKTCALIDSTKYFQSYQTARTFQIRQSINCLSKNVIYLIYCNLCGTQYVGESKNSLRMRMTQHRSAIKTKKIDQPVANHFNLPHHSIDNLRVIAIEQNDSWDNRSRKTKENFWECQLKTTSPFGLNIRNDLPAY</sequence>
<protein>
    <recommendedName>
        <fullName evidence="1">GIY-YIG domain-containing protein</fullName>
    </recommendedName>
</protein>
<dbReference type="Proteomes" id="UP001152320">
    <property type="component" value="Chromosome 7"/>
</dbReference>
<evidence type="ECO:0000313" key="3">
    <source>
        <dbReference type="Proteomes" id="UP001152320"/>
    </source>
</evidence>
<comment type="caution">
    <text evidence="2">The sequence shown here is derived from an EMBL/GenBank/DDBJ whole genome shotgun (WGS) entry which is preliminary data.</text>
</comment>
<dbReference type="PROSITE" id="PS50164">
    <property type="entry name" value="GIY_YIG"/>
    <property type="match status" value="1"/>
</dbReference>
<keyword evidence="3" id="KW-1185">Reference proteome</keyword>
<reference evidence="2" key="1">
    <citation type="submission" date="2021-10" db="EMBL/GenBank/DDBJ databases">
        <title>Tropical sea cucumber genome reveals ecological adaptation and Cuvierian tubules defense mechanism.</title>
        <authorList>
            <person name="Chen T."/>
        </authorList>
    </citation>
    <scope>NUCLEOTIDE SEQUENCE</scope>
    <source>
        <strain evidence="2">Nanhai2018</strain>
        <tissue evidence="2">Muscle</tissue>
    </source>
</reference>
<feature type="domain" description="GIY-YIG" evidence="1">
    <location>
        <begin position="339"/>
        <end position="419"/>
    </location>
</feature>
<organism evidence="2 3">
    <name type="scientific">Holothuria leucospilota</name>
    <name type="common">Black long sea cucumber</name>
    <name type="synonym">Mertensiothuria leucospilota</name>
    <dbReference type="NCBI Taxonomy" id="206669"/>
    <lineage>
        <taxon>Eukaryota</taxon>
        <taxon>Metazoa</taxon>
        <taxon>Echinodermata</taxon>
        <taxon>Eleutherozoa</taxon>
        <taxon>Echinozoa</taxon>
        <taxon>Holothuroidea</taxon>
        <taxon>Aspidochirotacea</taxon>
        <taxon>Aspidochirotida</taxon>
        <taxon>Holothuriidae</taxon>
        <taxon>Holothuria</taxon>
    </lineage>
</organism>
<dbReference type="PANTHER" id="PTHR21301">
    <property type="entry name" value="REVERSE TRANSCRIPTASE"/>
    <property type="match status" value="1"/>
</dbReference>
<dbReference type="Pfam" id="PF01541">
    <property type="entry name" value="GIY-YIG"/>
    <property type="match status" value="1"/>
</dbReference>
<dbReference type="PANTHER" id="PTHR21301:SF10">
    <property type="entry name" value="REVERSE TRANSCRIPTASE DOMAIN-CONTAINING PROTEIN"/>
    <property type="match status" value="1"/>
</dbReference>
<dbReference type="Gene3D" id="3.40.1440.10">
    <property type="entry name" value="GIY-YIG endonuclease"/>
    <property type="match status" value="1"/>
</dbReference>
<dbReference type="CDD" id="cd10442">
    <property type="entry name" value="GIY-YIG_PLEs"/>
    <property type="match status" value="1"/>
</dbReference>
<gene>
    <name evidence="2" type="ORF">HOLleu_15552</name>
</gene>
<dbReference type="AlphaFoldDB" id="A0A9Q1HAH3"/>
<accession>A0A9Q1HAH3</accession>
<evidence type="ECO:0000259" key="1">
    <source>
        <dbReference type="PROSITE" id="PS50164"/>
    </source>
</evidence>
<dbReference type="InterPro" id="IPR000305">
    <property type="entry name" value="GIY-YIG_endonuc"/>
</dbReference>
<dbReference type="OrthoDB" id="8946231at2759"/>
<name>A0A9Q1HAH3_HOLLE</name>
<proteinExistence type="predicted"/>